<reference evidence="1 2" key="1">
    <citation type="submission" date="2015-09" db="EMBL/GenBank/DDBJ databases">
        <authorList>
            <consortium name="Pathogen Informatics"/>
        </authorList>
    </citation>
    <scope>NUCLEOTIDE SEQUENCE [LARGE SCALE GENOMIC DNA]</scope>
    <source>
        <strain evidence="1 2">2789STDY5608849</strain>
    </source>
</reference>
<dbReference type="AlphaFoldDB" id="A0A173WEY7"/>
<dbReference type="EMBL" id="CYYV01000001">
    <property type="protein sequence ID" value="CUN38079.1"/>
    <property type="molecule type" value="Genomic_DNA"/>
</dbReference>
<evidence type="ECO:0000313" key="1">
    <source>
        <dbReference type="EMBL" id="CUN38079.1"/>
    </source>
</evidence>
<dbReference type="Proteomes" id="UP000095706">
    <property type="component" value="Unassembled WGS sequence"/>
</dbReference>
<sequence length="220" mass="25390">MEGSRNVCFGRKVISLKRMKKRKITVLAGVILCVIAGCLVKRMTAVYTQKENPIGPERGTTDVFLTAADFISEKSDQELLQEIETFDTDKAEMIYLYIPEDTGAGMSFAITCEDHPEEMDEILSTIYGEKISCQKPKRVFNMTERILYDYNWYFLIYDHEMNQMALVFLYSDDVIVYNGHVFQTTETYDESIRPCILKLKEENQEKLKSGEATQRRVAIP</sequence>
<proteinExistence type="predicted"/>
<protein>
    <submittedName>
        <fullName evidence="1">Uncharacterized protein</fullName>
    </submittedName>
</protein>
<organism evidence="1 2">
    <name type="scientific">Fusicatenibacter saccharivorans</name>
    <dbReference type="NCBI Taxonomy" id="1150298"/>
    <lineage>
        <taxon>Bacteria</taxon>
        <taxon>Bacillati</taxon>
        <taxon>Bacillota</taxon>
        <taxon>Clostridia</taxon>
        <taxon>Lachnospirales</taxon>
        <taxon>Lachnospiraceae</taxon>
        <taxon>Fusicatenibacter</taxon>
    </lineage>
</organism>
<accession>A0A173WEY7</accession>
<evidence type="ECO:0000313" key="2">
    <source>
        <dbReference type="Proteomes" id="UP000095706"/>
    </source>
</evidence>
<gene>
    <name evidence="1" type="ORF">ERS852406_00107</name>
</gene>
<name>A0A173WEY7_9FIRM</name>